<dbReference type="EMBL" id="JACJIP010000059">
    <property type="protein sequence ID" value="MBA9088610.1"/>
    <property type="molecule type" value="Genomic_DNA"/>
</dbReference>
<accession>A0A7W3XUD8</accession>
<dbReference type="SUPFAM" id="SSF55729">
    <property type="entry name" value="Acyl-CoA N-acyltransferases (Nat)"/>
    <property type="match status" value="1"/>
</dbReference>
<dbReference type="CDD" id="cd04301">
    <property type="entry name" value="NAT_SF"/>
    <property type="match status" value="1"/>
</dbReference>
<evidence type="ECO:0000259" key="1">
    <source>
        <dbReference type="PROSITE" id="PS51186"/>
    </source>
</evidence>
<name>A0A7W3XUD8_9BACL</name>
<dbReference type="GO" id="GO:0016747">
    <property type="term" value="F:acyltransferase activity, transferring groups other than amino-acyl groups"/>
    <property type="evidence" value="ECO:0007669"/>
    <property type="project" value="InterPro"/>
</dbReference>
<evidence type="ECO:0000313" key="3">
    <source>
        <dbReference type="Proteomes" id="UP000567067"/>
    </source>
</evidence>
<comment type="caution">
    <text evidence="2">The sequence shown here is derived from an EMBL/GenBank/DDBJ whole genome shotgun (WGS) entry which is preliminary data.</text>
</comment>
<feature type="domain" description="N-acetyltransferase" evidence="1">
    <location>
        <begin position="1"/>
        <end position="138"/>
    </location>
</feature>
<organism evidence="2 3">
    <name type="scientific">Fontibacillus solani</name>
    <dbReference type="NCBI Taxonomy" id="1572857"/>
    <lineage>
        <taxon>Bacteria</taxon>
        <taxon>Bacillati</taxon>
        <taxon>Bacillota</taxon>
        <taxon>Bacilli</taxon>
        <taxon>Bacillales</taxon>
        <taxon>Paenibacillaceae</taxon>
        <taxon>Fontibacillus</taxon>
    </lineage>
</organism>
<dbReference type="PROSITE" id="PS51186">
    <property type="entry name" value="GNAT"/>
    <property type="match status" value="1"/>
</dbReference>
<dbReference type="InterPro" id="IPR016181">
    <property type="entry name" value="Acyl_CoA_acyltransferase"/>
</dbReference>
<keyword evidence="2" id="KW-0689">Ribosomal protein</keyword>
<keyword evidence="3" id="KW-1185">Reference proteome</keyword>
<dbReference type="GO" id="GO:0005840">
    <property type="term" value="C:ribosome"/>
    <property type="evidence" value="ECO:0007669"/>
    <property type="project" value="UniProtKB-KW"/>
</dbReference>
<reference evidence="2 3" key="1">
    <citation type="submission" date="2020-08" db="EMBL/GenBank/DDBJ databases">
        <title>Genomic Encyclopedia of Type Strains, Phase III (KMG-III): the genomes of soil and plant-associated and newly described type strains.</title>
        <authorList>
            <person name="Whitman W."/>
        </authorList>
    </citation>
    <scope>NUCLEOTIDE SEQUENCE [LARGE SCALE GENOMIC DNA]</scope>
    <source>
        <strain evidence="2 3">CECT 8693</strain>
    </source>
</reference>
<dbReference type="InterPro" id="IPR000182">
    <property type="entry name" value="GNAT_dom"/>
</dbReference>
<dbReference type="AlphaFoldDB" id="A0A7W3XUD8"/>
<keyword evidence="2" id="KW-0687">Ribonucleoprotein</keyword>
<proteinExistence type="predicted"/>
<gene>
    <name evidence="2" type="ORF">FHR92_005128</name>
</gene>
<dbReference type="Pfam" id="PF00583">
    <property type="entry name" value="Acetyltransf_1"/>
    <property type="match status" value="1"/>
</dbReference>
<evidence type="ECO:0000313" key="2">
    <source>
        <dbReference type="EMBL" id="MBA9088610.1"/>
    </source>
</evidence>
<dbReference type="Proteomes" id="UP000567067">
    <property type="component" value="Unassembled WGS sequence"/>
</dbReference>
<protein>
    <submittedName>
        <fullName evidence="2">Ribosomal protein S18 acetylase RimI-like enzyme</fullName>
    </submittedName>
</protein>
<feature type="non-terminal residue" evidence="2">
    <location>
        <position position="166"/>
    </location>
</feature>
<sequence>MNFSNIVQSTNEESDYVRNKLIEFNSQHVLNGRYEEVNLCLKNDKEEIIAGLNSAICWNWMEIDILWIRVDYREQGYGKKLLEEAEKISREKNCSFIKLNTFSFQAPDFYKKYGYKIIAVIENAPNDYKHYYLLKEAQSQNQCLTVSQSAVGGCIQSEYQLYSDQD</sequence>
<dbReference type="Gene3D" id="3.40.630.30">
    <property type="match status" value="1"/>
</dbReference>